<dbReference type="Gene3D" id="3.40.50.1820">
    <property type="entry name" value="alpha/beta hydrolase"/>
    <property type="match status" value="1"/>
</dbReference>
<dbReference type="Proteomes" id="UP001500016">
    <property type="component" value="Unassembled WGS sequence"/>
</dbReference>
<keyword evidence="2" id="KW-0378">Hydrolase</keyword>
<keyword evidence="3" id="KW-1185">Reference proteome</keyword>
<dbReference type="PANTHER" id="PTHR46623">
    <property type="entry name" value="CARBOXYMETHYLENEBUTENOLIDASE-RELATED"/>
    <property type="match status" value="1"/>
</dbReference>
<dbReference type="PANTHER" id="PTHR46623:SF6">
    <property type="entry name" value="ALPHA_BETA-HYDROLASES SUPERFAMILY PROTEIN"/>
    <property type="match status" value="1"/>
</dbReference>
<evidence type="ECO:0000313" key="3">
    <source>
        <dbReference type="Proteomes" id="UP001500016"/>
    </source>
</evidence>
<evidence type="ECO:0000313" key="2">
    <source>
        <dbReference type="EMBL" id="GAA2077219.1"/>
    </source>
</evidence>
<dbReference type="EMBL" id="BAAAPE010000008">
    <property type="protein sequence ID" value="GAA2077219.1"/>
    <property type="molecule type" value="Genomic_DNA"/>
</dbReference>
<dbReference type="SUPFAM" id="SSF53474">
    <property type="entry name" value="alpha/beta-Hydrolases"/>
    <property type="match status" value="1"/>
</dbReference>
<dbReference type="GO" id="GO:0016787">
    <property type="term" value="F:hydrolase activity"/>
    <property type="evidence" value="ECO:0007669"/>
    <property type="project" value="UniProtKB-KW"/>
</dbReference>
<organism evidence="2 3">
    <name type="scientific">Streptomyces albiaxialis</name>
    <dbReference type="NCBI Taxonomy" id="329523"/>
    <lineage>
        <taxon>Bacteria</taxon>
        <taxon>Bacillati</taxon>
        <taxon>Actinomycetota</taxon>
        <taxon>Actinomycetes</taxon>
        <taxon>Kitasatosporales</taxon>
        <taxon>Streptomycetaceae</taxon>
        <taxon>Streptomyces</taxon>
    </lineage>
</organism>
<sequence>MTEIVLFHSVLGIRAGVTDAAARFRAAGHTVHTPDLYEGRSFDAYDEAFAFLESLGGIPALITRTQAAAEHLPHDVVYAGFSNGGASAELLTATRPGARGALLFHAALPVAAFEMDLTWPKGVPAQVHYATADPYREEDGITGLAEEVRAAGAGFALYDYPGTGHLFTDPELPAEYDKESAELMFSRALEFLDRVG</sequence>
<evidence type="ECO:0000259" key="1">
    <source>
        <dbReference type="Pfam" id="PF01738"/>
    </source>
</evidence>
<reference evidence="3" key="1">
    <citation type="journal article" date="2019" name="Int. J. Syst. Evol. Microbiol.">
        <title>The Global Catalogue of Microorganisms (GCM) 10K type strain sequencing project: providing services to taxonomists for standard genome sequencing and annotation.</title>
        <authorList>
            <consortium name="The Broad Institute Genomics Platform"/>
            <consortium name="The Broad Institute Genome Sequencing Center for Infectious Disease"/>
            <person name="Wu L."/>
            <person name="Ma J."/>
        </authorList>
    </citation>
    <scope>NUCLEOTIDE SEQUENCE [LARGE SCALE GENOMIC DNA]</scope>
    <source>
        <strain evidence="3">JCM 15478</strain>
    </source>
</reference>
<name>A0ABP5HI98_9ACTN</name>
<protein>
    <submittedName>
        <fullName evidence="2">Dienelactone hydrolase family protein</fullName>
    </submittedName>
</protein>
<accession>A0ABP5HI98</accession>
<dbReference type="Pfam" id="PF01738">
    <property type="entry name" value="DLH"/>
    <property type="match status" value="1"/>
</dbReference>
<gene>
    <name evidence="2" type="ORF">GCM10009801_33180</name>
</gene>
<dbReference type="RefSeq" id="WP_344528731.1">
    <property type="nucleotide sequence ID" value="NZ_BAAAPE010000008.1"/>
</dbReference>
<dbReference type="InterPro" id="IPR002925">
    <property type="entry name" value="Dienelactn_hydro"/>
</dbReference>
<proteinExistence type="predicted"/>
<comment type="caution">
    <text evidence="2">The sequence shown here is derived from an EMBL/GenBank/DDBJ whole genome shotgun (WGS) entry which is preliminary data.</text>
</comment>
<dbReference type="InterPro" id="IPR051049">
    <property type="entry name" value="Dienelactone_hydrolase-like"/>
</dbReference>
<feature type="domain" description="Dienelactone hydrolase" evidence="1">
    <location>
        <begin position="4"/>
        <end position="194"/>
    </location>
</feature>
<dbReference type="InterPro" id="IPR029058">
    <property type="entry name" value="AB_hydrolase_fold"/>
</dbReference>